<keyword evidence="10" id="KW-0408">Iron</keyword>
<evidence type="ECO:0000256" key="3">
    <source>
        <dbReference type="ARBA" id="ARBA00022448"/>
    </source>
</evidence>
<dbReference type="Proteomes" id="UP001237448">
    <property type="component" value="Unassembled WGS sequence"/>
</dbReference>
<reference evidence="15 16" key="1">
    <citation type="submission" date="2023-07" db="EMBL/GenBank/DDBJ databases">
        <title>Genomic Encyclopedia of Type Strains, Phase IV (KMG-IV): sequencing the most valuable type-strain genomes for metagenomic binning, comparative biology and taxonomic classification.</title>
        <authorList>
            <person name="Goeker M."/>
        </authorList>
    </citation>
    <scope>NUCLEOTIDE SEQUENCE [LARGE SCALE GENOMIC DNA]</scope>
    <source>
        <strain evidence="15 16">DSM 5896</strain>
    </source>
</reference>
<evidence type="ECO:0000256" key="11">
    <source>
        <dbReference type="ARBA" id="ARBA00023136"/>
    </source>
</evidence>
<dbReference type="InterPro" id="IPR052168">
    <property type="entry name" value="Cytochrome_b561_oxidase"/>
</dbReference>
<dbReference type="PANTHER" id="PTHR30529">
    <property type="entry name" value="CYTOCHROME B561"/>
    <property type="match status" value="1"/>
</dbReference>
<evidence type="ECO:0000256" key="1">
    <source>
        <dbReference type="ARBA" id="ARBA00001970"/>
    </source>
</evidence>
<feature type="domain" description="Cytochrome b561 bacterial/Ni-hydrogenase" evidence="14">
    <location>
        <begin position="6"/>
        <end position="174"/>
    </location>
</feature>
<evidence type="ECO:0000256" key="5">
    <source>
        <dbReference type="ARBA" id="ARBA00022617"/>
    </source>
</evidence>
<keyword evidence="4" id="KW-1003">Cell membrane</keyword>
<evidence type="ECO:0000259" key="14">
    <source>
        <dbReference type="Pfam" id="PF01292"/>
    </source>
</evidence>
<dbReference type="Pfam" id="PF01292">
    <property type="entry name" value="Ni_hydr_CYTB"/>
    <property type="match status" value="1"/>
</dbReference>
<dbReference type="InterPro" id="IPR011577">
    <property type="entry name" value="Cyt_b561_bac/Ni-Hgenase"/>
</dbReference>
<dbReference type="PANTHER" id="PTHR30529:SF1">
    <property type="entry name" value="CYTOCHROME B561 HOMOLOG 2"/>
    <property type="match status" value="1"/>
</dbReference>
<keyword evidence="3" id="KW-0813">Transport</keyword>
<name>A0ABU0FK62_9HYPH</name>
<comment type="subcellular location">
    <subcellularLocation>
        <location evidence="2">Cell membrane</location>
        <topology evidence="2">Multi-pass membrane protein</topology>
    </subcellularLocation>
</comment>
<keyword evidence="8" id="KW-0249">Electron transport</keyword>
<keyword evidence="5" id="KW-0349">Heme</keyword>
<comment type="caution">
    <text evidence="15">The sequence shown here is derived from an EMBL/GenBank/DDBJ whole genome shotgun (WGS) entry which is preliminary data.</text>
</comment>
<feature type="transmembrane region" description="Helical" evidence="13">
    <location>
        <begin position="84"/>
        <end position="109"/>
    </location>
</feature>
<dbReference type="SUPFAM" id="SSF81342">
    <property type="entry name" value="Transmembrane di-heme cytochromes"/>
    <property type="match status" value="1"/>
</dbReference>
<evidence type="ECO:0000256" key="10">
    <source>
        <dbReference type="ARBA" id="ARBA00023004"/>
    </source>
</evidence>
<accession>A0ABU0FK62</accession>
<keyword evidence="9 13" id="KW-1133">Transmembrane helix</keyword>
<comment type="cofactor">
    <cofactor evidence="1">
        <name>heme b</name>
        <dbReference type="ChEBI" id="CHEBI:60344"/>
    </cofactor>
</comment>
<evidence type="ECO:0000256" key="6">
    <source>
        <dbReference type="ARBA" id="ARBA00022692"/>
    </source>
</evidence>
<keyword evidence="16" id="KW-1185">Reference proteome</keyword>
<gene>
    <name evidence="15" type="ORF">J3R73_004232</name>
</gene>
<keyword evidence="7" id="KW-0479">Metal-binding</keyword>
<evidence type="ECO:0000256" key="13">
    <source>
        <dbReference type="SAM" id="Phobius"/>
    </source>
</evidence>
<keyword evidence="6 13" id="KW-0812">Transmembrane</keyword>
<feature type="transmembrane region" description="Helical" evidence="13">
    <location>
        <begin position="6"/>
        <end position="30"/>
    </location>
</feature>
<evidence type="ECO:0000313" key="15">
    <source>
        <dbReference type="EMBL" id="MDQ0394440.1"/>
    </source>
</evidence>
<evidence type="ECO:0000256" key="12">
    <source>
        <dbReference type="ARBA" id="ARBA00037975"/>
    </source>
</evidence>
<keyword evidence="11 13" id="KW-0472">Membrane</keyword>
<feature type="transmembrane region" description="Helical" evidence="13">
    <location>
        <begin position="42"/>
        <end position="64"/>
    </location>
</feature>
<organism evidence="15 16">
    <name type="scientific">Labrys monachus</name>
    <dbReference type="NCBI Taxonomy" id="217067"/>
    <lineage>
        <taxon>Bacteria</taxon>
        <taxon>Pseudomonadati</taxon>
        <taxon>Pseudomonadota</taxon>
        <taxon>Alphaproteobacteria</taxon>
        <taxon>Hyphomicrobiales</taxon>
        <taxon>Xanthobacteraceae</taxon>
        <taxon>Labrys</taxon>
    </lineage>
</organism>
<dbReference type="Gene3D" id="1.20.950.20">
    <property type="entry name" value="Transmembrane di-heme cytochromes, Chain C"/>
    <property type="match status" value="1"/>
</dbReference>
<evidence type="ECO:0000256" key="8">
    <source>
        <dbReference type="ARBA" id="ARBA00022982"/>
    </source>
</evidence>
<dbReference type="EMBL" id="JAUSVK010000001">
    <property type="protein sequence ID" value="MDQ0394440.1"/>
    <property type="molecule type" value="Genomic_DNA"/>
</dbReference>
<evidence type="ECO:0000256" key="4">
    <source>
        <dbReference type="ARBA" id="ARBA00022475"/>
    </source>
</evidence>
<dbReference type="InterPro" id="IPR016174">
    <property type="entry name" value="Di-haem_cyt_TM"/>
</dbReference>
<evidence type="ECO:0000256" key="2">
    <source>
        <dbReference type="ARBA" id="ARBA00004651"/>
    </source>
</evidence>
<feature type="transmembrane region" description="Helical" evidence="13">
    <location>
        <begin position="141"/>
        <end position="162"/>
    </location>
</feature>
<evidence type="ECO:0000256" key="7">
    <source>
        <dbReference type="ARBA" id="ARBA00022723"/>
    </source>
</evidence>
<comment type="similarity">
    <text evidence="12">Belongs to the cytochrome b561 family.</text>
</comment>
<evidence type="ECO:0000313" key="16">
    <source>
        <dbReference type="Proteomes" id="UP001237448"/>
    </source>
</evidence>
<proteinExistence type="inferred from homology"/>
<evidence type="ECO:0000256" key="9">
    <source>
        <dbReference type="ARBA" id="ARBA00022989"/>
    </source>
</evidence>
<dbReference type="RefSeq" id="WP_307431455.1">
    <property type="nucleotide sequence ID" value="NZ_JAUSVK010000001.1"/>
</dbReference>
<sequence>MSGPDHYGTVAVILHWAIALLIVIAFGLGLTIDAFPESWTGAVVNVHVLVGLSVLVLSIVRLAWRLTHRPPPLPDTVGALSRGAAAVIHVLLYVLMILIPAIGIPTLLFRGRGIDFGLFQTGSPFARTPEIFRPLTEVHELASYALIALAAGHALAALYHQFADRDGVLRRMLPPAHR</sequence>
<protein>
    <submittedName>
        <fullName evidence="15">Cytochrome b561</fullName>
    </submittedName>
</protein>